<feature type="domain" description="Nrap protein" evidence="11">
    <location>
        <begin position="938"/>
        <end position="1096"/>
    </location>
</feature>
<feature type="region of interest" description="Disordered" evidence="6">
    <location>
        <begin position="56"/>
        <end position="130"/>
    </location>
</feature>
<evidence type="ECO:0000313" key="13">
    <source>
        <dbReference type="EMBL" id="OBZ77304.1"/>
    </source>
</evidence>
<dbReference type="OMA" id="DERAHIP"/>
<dbReference type="Proteomes" id="UP000092993">
    <property type="component" value="Unassembled WGS sequence"/>
</dbReference>
<evidence type="ECO:0000256" key="4">
    <source>
        <dbReference type="ARBA" id="ARBA00023242"/>
    </source>
</evidence>
<dbReference type="Pfam" id="PF17407">
    <property type="entry name" value="Nrap_D6"/>
    <property type="match status" value="1"/>
</dbReference>
<dbReference type="Gene3D" id="3.30.70.3030">
    <property type="match status" value="1"/>
</dbReference>
<dbReference type="PANTHER" id="PTHR17972:SF0">
    <property type="entry name" value="NUCLEOLAR PROTEIN 6"/>
    <property type="match status" value="1"/>
</dbReference>
<keyword evidence="5" id="KW-0698">rRNA processing</keyword>
<evidence type="ECO:0000256" key="2">
    <source>
        <dbReference type="ARBA" id="ARBA00006674"/>
    </source>
</evidence>
<evidence type="ECO:0000256" key="3">
    <source>
        <dbReference type="ARBA" id="ARBA00022884"/>
    </source>
</evidence>
<comment type="caution">
    <text evidence="13">The sequence shown here is derived from an EMBL/GenBank/DDBJ whole genome shotgun (WGS) entry which is preliminary data.</text>
</comment>
<dbReference type="EMBL" id="LUGG01000002">
    <property type="protein sequence ID" value="OBZ77304.1"/>
    <property type="molecule type" value="Genomic_DNA"/>
</dbReference>
<reference evidence="13 14" key="1">
    <citation type="submission" date="2016-03" db="EMBL/GenBank/DDBJ databases">
        <title>Whole genome sequencing of Grifola frondosa 9006-11.</title>
        <authorList>
            <person name="Min B."/>
            <person name="Park H."/>
            <person name="Kim J.-G."/>
            <person name="Cho H."/>
            <person name="Oh Y.-L."/>
            <person name="Kong W.-S."/>
            <person name="Choi I.-G."/>
        </authorList>
    </citation>
    <scope>NUCLEOTIDE SEQUENCE [LARGE SCALE GENOMIC DNA]</scope>
    <source>
        <strain evidence="13 14">9006-11</strain>
    </source>
</reference>
<dbReference type="Pfam" id="PF17403">
    <property type="entry name" value="Nrap_D2"/>
    <property type="match status" value="1"/>
</dbReference>
<evidence type="ECO:0000259" key="9">
    <source>
        <dbReference type="Pfam" id="PF17404"/>
    </source>
</evidence>
<evidence type="ECO:0000259" key="12">
    <source>
        <dbReference type="Pfam" id="PF17407"/>
    </source>
</evidence>
<feature type="compositionally biased region" description="Acidic residues" evidence="6">
    <location>
        <begin position="86"/>
        <end position="103"/>
    </location>
</feature>
<evidence type="ECO:0000256" key="6">
    <source>
        <dbReference type="SAM" id="MobiDB-lite"/>
    </source>
</evidence>
<proteinExistence type="inferred from homology"/>
<feature type="domain" description="Nrap protein" evidence="9">
    <location>
        <begin position="560"/>
        <end position="695"/>
    </location>
</feature>
<evidence type="ECO:0000259" key="11">
    <source>
        <dbReference type="Pfam" id="PF17406"/>
    </source>
</evidence>
<dbReference type="Pfam" id="PF17405">
    <property type="entry name" value="Nrap_D4"/>
    <property type="match status" value="1"/>
</dbReference>
<dbReference type="GO" id="GO:0032040">
    <property type="term" value="C:small-subunit processome"/>
    <property type="evidence" value="ECO:0007669"/>
    <property type="project" value="TreeGrafter"/>
</dbReference>
<dbReference type="GO" id="GO:0003723">
    <property type="term" value="F:RNA binding"/>
    <property type="evidence" value="ECO:0007669"/>
    <property type="project" value="UniProtKB-KW"/>
</dbReference>
<protein>
    <recommendedName>
        <fullName evidence="5">U3 small nucleolar RNA-associated protein 22</fullName>
    </recommendedName>
</protein>
<keyword evidence="14" id="KW-1185">Reference proteome</keyword>
<evidence type="ECO:0000256" key="1">
    <source>
        <dbReference type="ARBA" id="ARBA00004604"/>
    </source>
</evidence>
<dbReference type="InterPro" id="IPR005554">
    <property type="entry name" value="NOL6/Upt22"/>
</dbReference>
<feature type="domain" description="Nrap protein" evidence="8">
    <location>
        <begin position="390"/>
        <end position="525"/>
    </location>
</feature>
<evidence type="ECO:0000259" key="10">
    <source>
        <dbReference type="Pfam" id="PF17405"/>
    </source>
</evidence>
<dbReference type="AlphaFoldDB" id="A0A1C7MQR9"/>
<name>A0A1C7MQR9_GRIFR</name>
<evidence type="ECO:0000256" key="5">
    <source>
        <dbReference type="RuleBase" id="RU364032"/>
    </source>
</evidence>
<dbReference type="PANTHER" id="PTHR17972">
    <property type="entry name" value="NUCLEOLAR RNA-ASSOCIATED PROTEIN"/>
    <property type="match status" value="1"/>
</dbReference>
<dbReference type="Pfam" id="PF03813">
    <property type="entry name" value="Nrap"/>
    <property type="match status" value="1"/>
</dbReference>
<organism evidence="13 14">
    <name type="scientific">Grifola frondosa</name>
    <name type="common">Maitake</name>
    <name type="synonym">Polyporus frondosus</name>
    <dbReference type="NCBI Taxonomy" id="5627"/>
    <lineage>
        <taxon>Eukaryota</taxon>
        <taxon>Fungi</taxon>
        <taxon>Dikarya</taxon>
        <taxon>Basidiomycota</taxon>
        <taxon>Agaricomycotina</taxon>
        <taxon>Agaricomycetes</taxon>
        <taxon>Polyporales</taxon>
        <taxon>Grifolaceae</taxon>
        <taxon>Grifola</taxon>
    </lineage>
</organism>
<sequence length="1225" mass="135279">MKSTAGTVAPMTAGRNFTSRAQNSLFRPHKARALVQLLGLFCAYIEMGLALKRKRDKEVLSPRRQVQSEESGEPDYTGGAGVSEGEGAEEDSVIDDHEEEEDGGLPVAGRVPQEGTHTKKPPTGEELRNIKDATDLYRSSSFKLQIDALLPNIRPKQRHVARLEHFLLSLHNFLNSLPAKQPRNPVSASRDLLKKGIAVPFISPYPTEDTNWKVAFEKPSDILVVGSWATKTSVKAKDSSPFGIDVAVEIPNTIIQEKDYRNGRFFQKRAYYLAVIAAALMDEAAELGVEVFYESALGDPRLTTVVIRSKSADGSQNDFGKLNAQIRIIPFLPNSPIPLQRLSPSKSNLRAAAADGQSKEDIPTPLSHAFHAPKSHLLSIHSLKEQVACFSDALALLRVWSNQRGYGVGNKLCVRGFEGKGTWWAEILNLLVNGEETSGPGFSKSAKKRKPLGKGISSYQLFKAALDFLARHDFSQERIFDYSSHDAVFVDSVSAVNLLANVPLSSLDMLRYDAKLTLEALDNPEDHSHLYFSRTLETSRRGSILSLVDLSLAALRTASPQLVADHGSVYNALLATLESTLRRGLGNRAKAIAILHPSSQLRPTSQAQPSYPSVIFIGLIVDTEHAFRLVDHGPSAEEQDSDAAGQFRDFWGDKAELRRFKDGSITESVVWEVTNLDERAHVPCAIMRYLLKRHCGVSDDAVLTWQAQFDGMLKLPESITAMYQAGNASTGFKAAQTALDRFVKQVKALDKDLPLAILNISPIKDSLRYTSVFVPVALPAASISGLPTCAQYSKPMEVVIEFEKSGRWPDDLRAIQKIKLAFFERIATALMGSVKGLKANVVIGDGITTSDIQDQALLEIIMPEGWIFHARIWHEREAVLLDRLIDDQPHVPKHLKRTAEGFEVKERRAALEAREVYTRRFIHAPRHHRAIASLCHRFTAYAGTVRLVKRWLASHWLLNGHVSEEVVEILCASIFLGPAGNAKDPRVGSPSSKERGFAQVVEFLKDWDWTTGLMVPLYGSAEHADLADKPVVPVTAGAKSGVWTVATELDPDGHVWTSPNPDVLVAHRVQAIAKATWGCLQHMEGGGLDVKTLFAHPVEHYNFLVDMDPAVLPRYYQNVGADPAVWAKKSKFCPPALPGFDPAQLLYNDLKRIYKDTFVLFHDPLGGCRFGAVWDPTLQKAKPFRVLGGFSSVPAGKNNEKSKDKSSVVLNESAILNEIERWVLV</sequence>
<comment type="subcellular location">
    <subcellularLocation>
        <location evidence="1 5">Nucleus</location>
        <location evidence="1 5">Nucleolus</location>
    </subcellularLocation>
</comment>
<accession>A0A1C7MQR9</accession>
<keyword evidence="5" id="KW-0687">Ribonucleoprotein</keyword>
<dbReference type="InterPro" id="IPR035371">
    <property type="entry name" value="Nrap_D6"/>
</dbReference>
<dbReference type="GO" id="GO:0032545">
    <property type="term" value="C:CURI complex"/>
    <property type="evidence" value="ECO:0007669"/>
    <property type="project" value="TreeGrafter"/>
</dbReference>
<dbReference type="GO" id="GO:0034456">
    <property type="term" value="C:UTP-C complex"/>
    <property type="evidence" value="ECO:0007669"/>
    <property type="project" value="TreeGrafter"/>
</dbReference>
<dbReference type="InterPro" id="IPR035368">
    <property type="entry name" value="Nrap_D3"/>
</dbReference>
<dbReference type="GO" id="GO:0006409">
    <property type="term" value="P:tRNA export from nucleus"/>
    <property type="evidence" value="ECO:0007669"/>
    <property type="project" value="TreeGrafter"/>
</dbReference>
<feature type="domain" description="Nrap protein" evidence="7">
    <location>
        <begin position="244"/>
        <end position="366"/>
    </location>
</feature>
<dbReference type="InterPro" id="IPR035367">
    <property type="entry name" value="Nrap_D2"/>
</dbReference>
<dbReference type="GO" id="GO:0006364">
    <property type="term" value="P:rRNA processing"/>
    <property type="evidence" value="ECO:0007669"/>
    <property type="project" value="UniProtKB-KW"/>
</dbReference>
<dbReference type="InterPro" id="IPR035369">
    <property type="entry name" value="Nrap_D4"/>
</dbReference>
<evidence type="ECO:0000313" key="14">
    <source>
        <dbReference type="Proteomes" id="UP000092993"/>
    </source>
</evidence>
<keyword evidence="3 5" id="KW-0694">RNA-binding</keyword>
<keyword evidence="5" id="KW-0690">Ribosome biogenesis</keyword>
<keyword evidence="4 5" id="KW-0539">Nucleus</keyword>
<dbReference type="OrthoDB" id="10251401at2759"/>
<dbReference type="Gene3D" id="1.10.1410.10">
    <property type="match status" value="2"/>
</dbReference>
<dbReference type="InterPro" id="IPR035082">
    <property type="entry name" value="Nrap_D1"/>
</dbReference>
<evidence type="ECO:0000259" key="7">
    <source>
        <dbReference type="Pfam" id="PF03813"/>
    </source>
</evidence>
<dbReference type="Pfam" id="PF17404">
    <property type="entry name" value="Nrap_D3"/>
    <property type="match status" value="1"/>
</dbReference>
<dbReference type="Pfam" id="PF17406">
    <property type="entry name" value="Nrap_D5"/>
    <property type="match status" value="1"/>
</dbReference>
<feature type="domain" description="Nrap protein" evidence="10">
    <location>
        <begin position="709"/>
        <end position="936"/>
    </location>
</feature>
<gene>
    <name evidence="13" type="primary">nol6</name>
    <name evidence="13" type="ORF">A0H81_01787</name>
</gene>
<feature type="domain" description="Nrap protein" evidence="12">
    <location>
        <begin position="1099"/>
        <end position="1221"/>
    </location>
</feature>
<dbReference type="InterPro" id="IPR035370">
    <property type="entry name" value="Nrap_D5"/>
</dbReference>
<comment type="similarity">
    <text evidence="2 5">Belongs to the NRAP family.</text>
</comment>
<evidence type="ECO:0000259" key="8">
    <source>
        <dbReference type="Pfam" id="PF17403"/>
    </source>
</evidence>
<dbReference type="STRING" id="5627.A0A1C7MQR9"/>